<keyword evidence="3" id="KW-0732">Signal</keyword>
<dbReference type="InterPro" id="IPR030678">
    <property type="entry name" value="Peptide/Ni-bd"/>
</dbReference>
<organism evidence="5 7">
    <name type="scientific">Roseovarius indicus</name>
    <dbReference type="NCBI Taxonomy" id="540747"/>
    <lineage>
        <taxon>Bacteria</taxon>
        <taxon>Pseudomonadati</taxon>
        <taxon>Pseudomonadota</taxon>
        <taxon>Alphaproteobacteria</taxon>
        <taxon>Rhodobacterales</taxon>
        <taxon>Roseobacteraceae</taxon>
        <taxon>Roseovarius</taxon>
    </lineage>
</organism>
<feature type="domain" description="Solute-binding protein family 5" evidence="4">
    <location>
        <begin position="109"/>
        <end position="456"/>
    </location>
</feature>
<evidence type="ECO:0000259" key="4">
    <source>
        <dbReference type="Pfam" id="PF00496"/>
    </source>
</evidence>
<sequence length="548" mass="60600">MTEDTQTEAVRPVVRQLADDVKAGKLDRREFLAMATTFGATSAAAYGLIGMAAPTAAHAQEEPKKGGVLRVASRVLEIQDPRKFAWTEPGNLVRQFCEPLVRWDVDFTFKPMLLESWEVSDDATMYTLNVRQGVTWNNGDTFDADDVIHNITRWCDKTVEGNSMASRMSPLIDSETNKVAEGAIERVDDYTIKLHLPRPDISLIAGMSDYPALVVHRSHGDDSDLSKSPIGTGPFEFVSMEIGTGAEVKRRENGEWWGGEAYLDGIKFIDFGTDGAAIVAAFDGGEIDINDETTADFIDTLDGLGLVKQSKATANTIVARMRADTEPYTSKELRNAIQMAVDNNIALQLGINGDGIPAENHHVAPFHPEYAEIEKKSADPAAAIEMAKAAGHGETELELISIDGDWRTVTTDAIGAMLREAGFNIKRTVIPGSSFWNDWTKYPFSTTNWGPRPLGVQVLALAYKSGEAWNESAHSNPEFDSTLEEALGVFDADERRELSAKLQTMLQDDGAIVQPYWRNQTKHHTDAVKNNFVHQFREMHFEETWLDA</sequence>
<dbReference type="PANTHER" id="PTHR30290:SF38">
    <property type="entry name" value="D,D-DIPEPTIDE-BINDING PERIPLASMIC PROTEIN DDPA-RELATED"/>
    <property type="match status" value="1"/>
</dbReference>
<evidence type="ECO:0000256" key="3">
    <source>
        <dbReference type="ARBA" id="ARBA00022729"/>
    </source>
</evidence>
<comment type="subcellular location">
    <subcellularLocation>
        <location evidence="1">Periplasm</location>
    </subcellularLocation>
</comment>
<dbReference type="RefSeq" id="WP_057812862.1">
    <property type="nucleotide sequence ID" value="NZ_CP031598.1"/>
</dbReference>
<dbReference type="GO" id="GO:0015833">
    <property type="term" value="P:peptide transport"/>
    <property type="evidence" value="ECO:0007669"/>
    <property type="project" value="TreeGrafter"/>
</dbReference>
<dbReference type="PIRSF" id="PIRSF002741">
    <property type="entry name" value="MppA"/>
    <property type="match status" value="1"/>
</dbReference>
<evidence type="ECO:0000256" key="2">
    <source>
        <dbReference type="ARBA" id="ARBA00005695"/>
    </source>
</evidence>
<dbReference type="Pfam" id="PF00496">
    <property type="entry name" value="SBP_bac_5"/>
    <property type="match status" value="1"/>
</dbReference>
<dbReference type="InterPro" id="IPR000914">
    <property type="entry name" value="SBP_5_dom"/>
</dbReference>
<evidence type="ECO:0000256" key="1">
    <source>
        <dbReference type="ARBA" id="ARBA00004418"/>
    </source>
</evidence>
<keyword evidence="6" id="KW-0449">Lipoprotein</keyword>
<dbReference type="Gene3D" id="3.40.190.10">
    <property type="entry name" value="Periplasmic binding protein-like II"/>
    <property type="match status" value="1"/>
</dbReference>
<gene>
    <name evidence="6" type="primary">hbpA_4</name>
    <name evidence="6" type="ORF">RIdsm_04797</name>
    <name evidence="5" type="ORF">XM52_02350</name>
</gene>
<protein>
    <submittedName>
        <fullName evidence="5">Diguanylate cyclase</fullName>
    </submittedName>
    <submittedName>
        <fullName evidence="6">Hemin-binding lipoprotein</fullName>
    </submittedName>
</protein>
<dbReference type="Proteomes" id="UP000051401">
    <property type="component" value="Unassembled WGS sequence"/>
</dbReference>
<keyword evidence="7" id="KW-1185">Reference proteome</keyword>
<evidence type="ECO:0000313" key="5">
    <source>
        <dbReference type="EMBL" id="KRS19697.1"/>
    </source>
</evidence>
<proteinExistence type="inferred from homology"/>
<comment type="similarity">
    <text evidence="2">Belongs to the bacterial solute-binding protein 5 family.</text>
</comment>
<dbReference type="InterPro" id="IPR039424">
    <property type="entry name" value="SBP_5"/>
</dbReference>
<dbReference type="SUPFAM" id="SSF53850">
    <property type="entry name" value="Periplasmic binding protein-like II"/>
    <property type="match status" value="1"/>
</dbReference>
<dbReference type="PANTHER" id="PTHR30290">
    <property type="entry name" value="PERIPLASMIC BINDING COMPONENT OF ABC TRANSPORTER"/>
    <property type="match status" value="1"/>
</dbReference>
<dbReference type="InterPro" id="IPR006311">
    <property type="entry name" value="TAT_signal"/>
</dbReference>
<dbReference type="PATRIC" id="fig|540747.5.peg.476"/>
<dbReference type="PROSITE" id="PS51318">
    <property type="entry name" value="TAT"/>
    <property type="match status" value="1"/>
</dbReference>
<dbReference type="KEGG" id="rid:RIdsm_04797"/>
<evidence type="ECO:0000313" key="8">
    <source>
        <dbReference type="Proteomes" id="UP000325785"/>
    </source>
</evidence>
<dbReference type="GO" id="GO:0030288">
    <property type="term" value="C:outer membrane-bounded periplasmic space"/>
    <property type="evidence" value="ECO:0007669"/>
    <property type="project" value="UniProtKB-ARBA"/>
</dbReference>
<reference evidence="6 8" key="2">
    <citation type="submission" date="2018-08" db="EMBL/GenBank/DDBJ databases">
        <title>Genetic Globetrotter - A new plasmid hitch-hiking vast phylogenetic and geographic distances.</title>
        <authorList>
            <person name="Vollmers J."/>
            <person name="Petersen J."/>
        </authorList>
    </citation>
    <scope>NUCLEOTIDE SEQUENCE [LARGE SCALE GENOMIC DNA]</scope>
    <source>
        <strain evidence="6 8">DSM 26383</strain>
    </source>
</reference>
<dbReference type="AlphaFoldDB" id="A0A0T5PF54"/>
<accession>A0A0T5PF54</accession>
<dbReference type="GO" id="GO:1904680">
    <property type="term" value="F:peptide transmembrane transporter activity"/>
    <property type="evidence" value="ECO:0007669"/>
    <property type="project" value="TreeGrafter"/>
</dbReference>
<name>A0A0T5PF54_9RHOB</name>
<evidence type="ECO:0000313" key="7">
    <source>
        <dbReference type="Proteomes" id="UP000051401"/>
    </source>
</evidence>
<dbReference type="Proteomes" id="UP000325785">
    <property type="component" value="Chromosome"/>
</dbReference>
<evidence type="ECO:0000313" key="6">
    <source>
        <dbReference type="EMBL" id="QEW28956.1"/>
    </source>
</evidence>
<reference evidence="5 7" key="1">
    <citation type="submission" date="2015-04" db="EMBL/GenBank/DDBJ databases">
        <title>The draft genome sequence of Roseovarius indicus B108T.</title>
        <authorList>
            <person name="Li G."/>
            <person name="Lai Q."/>
            <person name="Shao Z."/>
            <person name="Yan P."/>
        </authorList>
    </citation>
    <scope>NUCLEOTIDE SEQUENCE [LARGE SCALE GENOMIC DNA]</scope>
    <source>
        <strain evidence="5 7">B108</strain>
    </source>
</reference>
<dbReference type="Gene3D" id="3.10.105.10">
    <property type="entry name" value="Dipeptide-binding Protein, Domain 3"/>
    <property type="match status" value="1"/>
</dbReference>
<dbReference type="EMBL" id="CP031598">
    <property type="protein sequence ID" value="QEW28956.1"/>
    <property type="molecule type" value="Genomic_DNA"/>
</dbReference>
<dbReference type="EMBL" id="LAXI01000001">
    <property type="protein sequence ID" value="KRS19697.1"/>
    <property type="molecule type" value="Genomic_DNA"/>
</dbReference>
<dbReference type="Gene3D" id="3.90.76.10">
    <property type="entry name" value="Dipeptide-binding Protein, Domain 1"/>
    <property type="match status" value="1"/>
</dbReference>
<dbReference type="CDD" id="cd08503">
    <property type="entry name" value="PBP2_NikA_DppA_OppA_like_17"/>
    <property type="match status" value="1"/>
</dbReference>
<dbReference type="OrthoDB" id="9803988at2"/>
<dbReference type="GO" id="GO:0043190">
    <property type="term" value="C:ATP-binding cassette (ABC) transporter complex"/>
    <property type="evidence" value="ECO:0007669"/>
    <property type="project" value="InterPro"/>
</dbReference>
<dbReference type="STRING" id="540747.SAMN04488031_102705"/>